<dbReference type="RefSeq" id="WP_044835263.1">
    <property type="nucleotide sequence ID" value="NZ_CP059735.1"/>
</dbReference>
<dbReference type="GO" id="GO:0015679">
    <property type="term" value="P:plasma membrane copper ion transport"/>
    <property type="evidence" value="ECO:0007669"/>
    <property type="project" value="TreeGrafter"/>
</dbReference>
<dbReference type="InterPro" id="IPR051909">
    <property type="entry name" value="MFP_Cation_Efflux"/>
</dbReference>
<evidence type="ECO:0000259" key="5">
    <source>
        <dbReference type="Pfam" id="PF25954"/>
    </source>
</evidence>
<accession>A0AAE9YQ51</accession>
<dbReference type="GO" id="GO:0016020">
    <property type="term" value="C:membrane"/>
    <property type="evidence" value="ECO:0007669"/>
    <property type="project" value="InterPro"/>
</dbReference>
<evidence type="ECO:0000256" key="4">
    <source>
        <dbReference type="SAM" id="SignalP"/>
    </source>
</evidence>
<feature type="signal peptide" evidence="4">
    <location>
        <begin position="1"/>
        <end position="25"/>
    </location>
</feature>
<organism evidence="7 8">
    <name type="scientific">Thalassomonas actiniarum</name>
    <dbReference type="NCBI Taxonomy" id="485447"/>
    <lineage>
        <taxon>Bacteria</taxon>
        <taxon>Pseudomonadati</taxon>
        <taxon>Pseudomonadota</taxon>
        <taxon>Gammaproteobacteria</taxon>
        <taxon>Alteromonadales</taxon>
        <taxon>Colwelliaceae</taxon>
        <taxon>Thalassomonas</taxon>
    </lineage>
</organism>
<dbReference type="AlphaFoldDB" id="A0AAE9YQ51"/>
<reference evidence="7 8" key="1">
    <citation type="journal article" date="2015" name="Genome Announc.">
        <title>Draft Genome Sequences of Marine Isolates of Thalassomonas viridans and Thalassomonas actiniarum.</title>
        <authorList>
            <person name="Olonade I."/>
            <person name="van Zyl L.J."/>
            <person name="Trindade M."/>
        </authorList>
    </citation>
    <scope>NUCLEOTIDE SEQUENCE [LARGE SCALE GENOMIC DNA]</scope>
    <source>
        <strain evidence="7 8">A5K-106</strain>
    </source>
</reference>
<dbReference type="Proteomes" id="UP000032568">
    <property type="component" value="Chromosome"/>
</dbReference>
<protein>
    <submittedName>
        <fullName evidence="7">Efflux RND transporter periplasmic adaptor subunit</fullName>
    </submittedName>
</protein>
<feature type="region of interest" description="Disordered" evidence="3">
    <location>
        <begin position="26"/>
        <end position="104"/>
    </location>
</feature>
<evidence type="ECO:0000259" key="6">
    <source>
        <dbReference type="Pfam" id="PF25973"/>
    </source>
</evidence>
<proteinExistence type="inferred from homology"/>
<feature type="chain" id="PRO_5041975466" evidence="4">
    <location>
        <begin position="26"/>
        <end position="437"/>
    </location>
</feature>
<evidence type="ECO:0000256" key="2">
    <source>
        <dbReference type="ARBA" id="ARBA00022448"/>
    </source>
</evidence>
<evidence type="ECO:0000313" key="8">
    <source>
        <dbReference type="Proteomes" id="UP000032568"/>
    </source>
</evidence>
<dbReference type="GO" id="GO:0060003">
    <property type="term" value="P:copper ion export"/>
    <property type="evidence" value="ECO:0007669"/>
    <property type="project" value="TreeGrafter"/>
</dbReference>
<sequence>MKIKLITLIPLVALFILTAGANVSAQEHDHQHGKSEPGKQVAREKDNHDGHEADKENGHDQEHADHDEGHDGEHDDHGAAGADDHGEEDGHGHGEEGEGSEVSLSGQQIKLAGIEVETANAAIMDYQLYAPGEVKANGYTSYLVSPRVDSVVLRRHVGLGAHVEKGQPLVTLFSETVAEAQASFRVASSEWQRIQKLGKKSVGDKRYISGQSAYDAALGRLQAYGLSKAAIASLAKSAQPLGEYTLSAISDGAILSDDFQQGQRVEPGESLMVVADEHTLWIEARLAPNTQLDLPVGTLAKVKVGDNYFTAKVTQEAHTIDLLTRTRIVRLEVANDNHLLHSGMFADVYFSLKSREPVVAVPETALMRSSDGDWVVFIEDEPKSFLMQEVVLGRSFNNVAGQWREIKGVAANSRIVTKGAFFIASQLAKGGFDPHNH</sequence>
<dbReference type="Pfam" id="PF25973">
    <property type="entry name" value="BSH_CzcB"/>
    <property type="match status" value="1"/>
</dbReference>
<dbReference type="Gene3D" id="2.40.50.100">
    <property type="match status" value="1"/>
</dbReference>
<feature type="domain" description="CusB-like beta-barrel" evidence="5">
    <location>
        <begin position="279"/>
        <end position="351"/>
    </location>
</feature>
<name>A0AAE9YQ51_9GAMM</name>
<dbReference type="GO" id="GO:0046914">
    <property type="term" value="F:transition metal ion binding"/>
    <property type="evidence" value="ECO:0007669"/>
    <property type="project" value="TreeGrafter"/>
</dbReference>
<evidence type="ECO:0000313" key="7">
    <source>
        <dbReference type="EMBL" id="WDD99229.1"/>
    </source>
</evidence>
<dbReference type="InterPro" id="IPR058647">
    <property type="entry name" value="BSH_CzcB-like"/>
</dbReference>
<dbReference type="Gene3D" id="2.40.420.20">
    <property type="match status" value="1"/>
</dbReference>
<dbReference type="InterPro" id="IPR006143">
    <property type="entry name" value="RND_pump_MFP"/>
</dbReference>
<feature type="domain" description="CzcB-like barrel-sandwich hybrid" evidence="6">
    <location>
        <begin position="143"/>
        <end position="276"/>
    </location>
</feature>
<gene>
    <name evidence="7" type="ORF">SG35_000630</name>
</gene>
<feature type="compositionally biased region" description="Basic and acidic residues" evidence="3">
    <location>
        <begin position="26"/>
        <end position="96"/>
    </location>
</feature>
<keyword evidence="2" id="KW-0813">Transport</keyword>
<keyword evidence="4" id="KW-0732">Signal</keyword>
<dbReference type="Gene3D" id="2.40.30.170">
    <property type="match status" value="1"/>
</dbReference>
<keyword evidence="8" id="KW-1185">Reference proteome</keyword>
<dbReference type="EMBL" id="CP059735">
    <property type="protein sequence ID" value="WDD99229.1"/>
    <property type="molecule type" value="Genomic_DNA"/>
</dbReference>
<comment type="similarity">
    <text evidence="1">Belongs to the membrane fusion protein (MFP) (TC 8.A.1) family.</text>
</comment>
<dbReference type="InterPro" id="IPR058792">
    <property type="entry name" value="Beta-barrel_RND_2"/>
</dbReference>
<dbReference type="NCBIfam" id="TIGR01730">
    <property type="entry name" value="RND_mfp"/>
    <property type="match status" value="1"/>
</dbReference>
<dbReference type="SUPFAM" id="SSF111369">
    <property type="entry name" value="HlyD-like secretion proteins"/>
    <property type="match status" value="1"/>
</dbReference>
<evidence type="ECO:0000256" key="1">
    <source>
        <dbReference type="ARBA" id="ARBA00009477"/>
    </source>
</evidence>
<dbReference type="PANTHER" id="PTHR30097">
    <property type="entry name" value="CATION EFFLUX SYSTEM PROTEIN CUSB"/>
    <property type="match status" value="1"/>
</dbReference>
<reference evidence="7 8" key="2">
    <citation type="journal article" date="2022" name="Mar. Drugs">
        <title>Bioassay-Guided Fractionation Leads to the Detection of Cholic Acid Generated by the Rare Thalassomonas sp.</title>
        <authorList>
            <person name="Pheiffer F."/>
            <person name="Schneider Y.K."/>
            <person name="Hansen E.H."/>
            <person name="Andersen J.H."/>
            <person name="Isaksson J."/>
            <person name="Busche T."/>
            <person name="R C."/>
            <person name="Kalinowski J."/>
            <person name="Zyl L.V."/>
            <person name="Trindade M."/>
        </authorList>
    </citation>
    <scope>NUCLEOTIDE SEQUENCE [LARGE SCALE GENOMIC DNA]</scope>
    <source>
        <strain evidence="7 8">A5K-106</strain>
    </source>
</reference>
<evidence type="ECO:0000256" key="3">
    <source>
        <dbReference type="SAM" id="MobiDB-lite"/>
    </source>
</evidence>
<dbReference type="PANTHER" id="PTHR30097:SF15">
    <property type="entry name" value="CATION EFFLUX SYSTEM PROTEIN CUSB"/>
    <property type="match status" value="1"/>
</dbReference>
<dbReference type="KEGG" id="tact:SG35_000630"/>
<dbReference type="GO" id="GO:0030288">
    <property type="term" value="C:outer membrane-bounded periplasmic space"/>
    <property type="evidence" value="ECO:0007669"/>
    <property type="project" value="TreeGrafter"/>
</dbReference>
<dbReference type="Pfam" id="PF25954">
    <property type="entry name" value="Beta-barrel_RND_2"/>
    <property type="match status" value="1"/>
</dbReference>
<dbReference type="GO" id="GO:0022857">
    <property type="term" value="F:transmembrane transporter activity"/>
    <property type="evidence" value="ECO:0007669"/>
    <property type="project" value="InterPro"/>
</dbReference>